<evidence type="ECO:0000256" key="1">
    <source>
        <dbReference type="SAM" id="Phobius"/>
    </source>
</evidence>
<accession>A0ABS9X3Z3</accession>
<gene>
    <name evidence="3" type="ORF">L3081_18260</name>
</gene>
<feature type="transmembrane region" description="Helical" evidence="1">
    <location>
        <begin position="212"/>
        <end position="229"/>
    </location>
</feature>
<dbReference type="InterPro" id="IPR008984">
    <property type="entry name" value="SMAD_FHA_dom_sf"/>
</dbReference>
<dbReference type="EMBL" id="JAKKSL010000003">
    <property type="protein sequence ID" value="MCI2284975.1"/>
    <property type="molecule type" value="Genomic_DNA"/>
</dbReference>
<comment type="caution">
    <text evidence="3">The sequence shown here is derived from an EMBL/GenBank/DDBJ whole genome shotgun (WGS) entry which is preliminary data.</text>
</comment>
<dbReference type="Proteomes" id="UP001139646">
    <property type="component" value="Unassembled WGS sequence"/>
</dbReference>
<protein>
    <submittedName>
        <fullName evidence="3">FHA domain-containing protein</fullName>
    </submittedName>
</protein>
<feature type="transmembrane region" description="Helical" evidence="1">
    <location>
        <begin position="151"/>
        <end position="169"/>
    </location>
</feature>
<keyword evidence="1" id="KW-1133">Transmembrane helix</keyword>
<feature type="transmembrane region" description="Helical" evidence="1">
    <location>
        <begin position="277"/>
        <end position="295"/>
    </location>
</feature>
<evidence type="ECO:0000259" key="2">
    <source>
        <dbReference type="PROSITE" id="PS50006"/>
    </source>
</evidence>
<name>A0ABS9X3Z3_9GAMM</name>
<organism evidence="3 4">
    <name type="scientific">Colwellia maritima</name>
    <dbReference type="NCBI Taxonomy" id="2912588"/>
    <lineage>
        <taxon>Bacteria</taxon>
        <taxon>Pseudomonadati</taxon>
        <taxon>Pseudomonadota</taxon>
        <taxon>Gammaproteobacteria</taxon>
        <taxon>Alteromonadales</taxon>
        <taxon>Colwelliaceae</taxon>
        <taxon>Colwellia</taxon>
    </lineage>
</organism>
<dbReference type="PROSITE" id="PS50006">
    <property type="entry name" value="FHA_DOMAIN"/>
    <property type="match status" value="1"/>
</dbReference>
<keyword evidence="4" id="KW-1185">Reference proteome</keyword>
<feature type="transmembrane region" description="Helical" evidence="1">
    <location>
        <begin position="181"/>
        <end position="205"/>
    </location>
</feature>
<dbReference type="RefSeq" id="WP_242287497.1">
    <property type="nucleotide sequence ID" value="NZ_JAKKSL010000003.1"/>
</dbReference>
<evidence type="ECO:0000313" key="3">
    <source>
        <dbReference type="EMBL" id="MCI2284975.1"/>
    </source>
</evidence>
<dbReference type="CDD" id="cd00060">
    <property type="entry name" value="FHA"/>
    <property type="match status" value="1"/>
</dbReference>
<dbReference type="InterPro" id="IPR032030">
    <property type="entry name" value="YscD_cytoplasmic_dom"/>
</dbReference>
<dbReference type="InterPro" id="IPR000253">
    <property type="entry name" value="FHA_dom"/>
</dbReference>
<dbReference type="SUPFAM" id="SSF49879">
    <property type="entry name" value="SMAD/FHA domain"/>
    <property type="match status" value="1"/>
</dbReference>
<sequence>MEIIETNASTMENELNHDVDEANDTKEIIIEEISRNHKLLHRHKLSQQQIHIGRDYHNDIILSDPHVCPSHLSIELTDGQWKIIDNQTVNGSFIENTQSKKHCADQHIINDGDVITLGKSQLRILFTNHPVDATIAISPFEALINLMRHPVVLLLSVTLFTLISGYTFYLNSPKEVNFSQLLVPTIGMTLGFALWPAGVALVSHLSKHEARVLAQLGISFAFFNLMWLSDFLEGLSNFNSASGSIAPTFTLLASIVLAFSLFWLNGYIGFHMTAKRRIVVAGGMTLLLFGGSYLVQYSNKPEFNPRPQYNATIMMPNLLIAASSSTDKFIEDSRKLFDKTKKEALKE</sequence>
<feature type="domain" description="FHA" evidence="2">
    <location>
        <begin position="50"/>
        <end position="99"/>
    </location>
</feature>
<proteinExistence type="predicted"/>
<dbReference type="Pfam" id="PF16697">
    <property type="entry name" value="Yop-YscD_cpl"/>
    <property type="match status" value="1"/>
</dbReference>
<dbReference type="Gene3D" id="2.60.200.20">
    <property type="match status" value="1"/>
</dbReference>
<keyword evidence="1" id="KW-0812">Transmembrane</keyword>
<keyword evidence="1" id="KW-0472">Membrane</keyword>
<evidence type="ECO:0000313" key="4">
    <source>
        <dbReference type="Proteomes" id="UP001139646"/>
    </source>
</evidence>
<reference evidence="3" key="1">
    <citation type="submission" date="2022-01" db="EMBL/GenBank/DDBJ databases">
        <title>Colwellia maritima, isolated from seawater.</title>
        <authorList>
            <person name="Kristyanto S."/>
            <person name="Jung J."/>
            <person name="Jeon C.O."/>
        </authorList>
    </citation>
    <scope>NUCLEOTIDE SEQUENCE</scope>
    <source>
        <strain evidence="3">MSW7</strain>
    </source>
</reference>
<feature type="transmembrane region" description="Helical" evidence="1">
    <location>
        <begin position="249"/>
        <end position="270"/>
    </location>
</feature>